<feature type="domain" description="Protein kinase" evidence="9">
    <location>
        <begin position="1"/>
        <end position="143"/>
    </location>
</feature>
<dbReference type="Pfam" id="PF07714">
    <property type="entry name" value="PK_Tyr_Ser-Thr"/>
    <property type="match status" value="1"/>
</dbReference>
<keyword evidence="8" id="KW-0812">Transmembrane</keyword>
<evidence type="ECO:0000259" key="9">
    <source>
        <dbReference type="PROSITE" id="PS50011"/>
    </source>
</evidence>
<dbReference type="InterPro" id="IPR050122">
    <property type="entry name" value="RTK"/>
</dbReference>
<accession>A0A0K0FDD9</accession>
<dbReference type="STRING" id="75913.A0A0K0FDD9"/>
<dbReference type="GO" id="GO:0007169">
    <property type="term" value="P:cell surface receptor protein tyrosine kinase signaling pathway"/>
    <property type="evidence" value="ECO:0007669"/>
    <property type="project" value="InterPro"/>
</dbReference>
<dbReference type="InterPro" id="IPR002011">
    <property type="entry name" value="Tyr_kinase_rcpt_2_CS"/>
</dbReference>
<dbReference type="PANTHER" id="PTHR24416:SF604">
    <property type="entry name" value="RECEPTOR PROTEIN-TYROSINE KINASE"/>
    <property type="match status" value="1"/>
</dbReference>
<dbReference type="GO" id="GO:0043235">
    <property type="term" value="C:receptor complex"/>
    <property type="evidence" value="ECO:0007669"/>
    <property type="project" value="TreeGrafter"/>
</dbReference>
<keyword evidence="5" id="KW-0067">ATP-binding</keyword>
<dbReference type="GO" id="GO:0005886">
    <property type="term" value="C:plasma membrane"/>
    <property type="evidence" value="ECO:0007669"/>
    <property type="project" value="TreeGrafter"/>
</dbReference>
<evidence type="ECO:0000256" key="5">
    <source>
        <dbReference type="ARBA" id="ARBA00022840"/>
    </source>
</evidence>
<dbReference type="InterPro" id="IPR011009">
    <property type="entry name" value="Kinase-like_dom_sf"/>
</dbReference>
<keyword evidence="8" id="KW-1133">Transmembrane helix</keyword>
<evidence type="ECO:0000256" key="8">
    <source>
        <dbReference type="SAM" id="Phobius"/>
    </source>
</evidence>
<keyword evidence="3" id="KW-0547">Nucleotide-binding</keyword>
<evidence type="ECO:0000256" key="1">
    <source>
        <dbReference type="ARBA" id="ARBA00011902"/>
    </source>
</evidence>
<dbReference type="PROSITE" id="PS00239">
    <property type="entry name" value="RECEPTOR_TYR_KIN_II"/>
    <property type="match status" value="1"/>
</dbReference>
<sequence length="143" mass="16923">MYYSAFLAYQIAKEYEYLKKNKFFYQDIPERNCLISGTNGNDKIAKIADFGMARDIYKSNYYRKVRKAMLPAKWIPCEAFLDGIFKSKSHIWMEFFPTFFKDTGQIVTRMRKFYASLAISVTFCSGKIFCVYNRYYFISSSSN</sequence>
<proteinExistence type="predicted"/>
<organism evidence="10 11">
    <name type="scientific">Strongyloides venezuelensis</name>
    <name type="common">Threadworm</name>
    <dbReference type="NCBI Taxonomy" id="75913"/>
    <lineage>
        <taxon>Eukaryota</taxon>
        <taxon>Metazoa</taxon>
        <taxon>Ecdysozoa</taxon>
        <taxon>Nematoda</taxon>
        <taxon>Chromadorea</taxon>
        <taxon>Rhabditida</taxon>
        <taxon>Tylenchina</taxon>
        <taxon>Panagrolaimomorpha</taxon>
        <taxon>Strongyloidoidea</taxon>
        <taxon>Strongyloididae</taxon>
        <taxon>Strongyloides</taxon>
    </lineage>
</organism>
<keyword evidence="6" id="KW-0829">Tyrosine-protein kinase</keyword>
<dbReference type="PANTHER" id="PTHR24416">
    <property type="entry name" value="TYROSINE-PROTEIN KINASE RECEPTOR"/>
    <property type="match status" value="1"/>
</dbReference>
<dbReference type="InterPro" id="IPR000719">
    <property type="entry name" value="Prot_kinase_dom"/>
</dbReference>
<reference evidence="11" key="2">
    <citation type="submission" date="2015-08" db="UniProtKB">
        <authorList>
            <consortium name="WormBaseParasite"/>
        </authorList>
    </citation>
    <scope>IDENTIFICATION</scope>
</reference>
<keyword evidence="4" id="KW-0418">Kinase</keyword>
<name>A0A0K0FDD9_STRVS</name>
<evidence type="ECO:0000313" key="10">
    <source>
        <dbReference type="Proteomes" id="UP000035680"/>
    </source>
</evidence>
<keyword evidence="10" id="KW-1185">Reference proteome</keyword>
<dbReference type="PROSITE" id="PS50011">
    <property type="entry name" value="PROTEIN_KINASE_DOM"/>
    <property type="match status" value="1"/>
</dbReference>
<dbReference type="GO" id="GO:0005524">
    <property type="term" value="F:ATP binding"/>
    <property type="evidence" value="ECO:0007669"/>
    <property type="project" value="UniProtKB-KW"/>
</dbReference>
<evidence type="ECO:0000256" key="4">
    <source>
        <dbReference type="ARBA" id="ARBA00022777"/>
    </source>
</evidence>
<keyword evidence="2" id="KW-0808">Transferase</keyword>
<dbReference type="EC" id="2.7.10.1" evidence="1"/>
<evidence type="ECO:0000313" key="11">
    <source>
        <dbReference type="WBParaSite" id="SVE_0686100.1"/>
    </source>
</evidence>
<dbReference type="GO" id="GO:0045664">
    <property type="term" value="P:regulation of neuron differentiation"/>
    <property type="evidence" value="ECO:0007669"/>
    <property type="project" value="TreeGrafter"/>
</dbReference>
<evidence type="ECO:0000256" key="6">
    <source>
        <dbReference type="ARBA" id="ARBA00023137"/>
    </source>
</evidence>
<dbReference type="GO" id="GO:0004714">
    <property type="term" value="F:transmembrane receptor protein tyrosine kinase activity"/>
    <property type="evidence" value="ECO:0007669"/>
    <property type="project" value="UniProtKB-EC"/>
</dbReference>
<keyword evidence="8" id="KW-0472">Membrane</keyword>
<comment type="catalytic activity">
    <reaction evidence="7">
        <text>L-tyrosyl-[protein] + ATP = O-phospho-L-tyrosyl-[protein] + ADP + H(+)</text>
        <dbReference type="Rhea" id="RHEA:10596"/>
        <dbReference type="Rhea" id="RHEA-COMP:10136"/>
        <dbReference type="Rhea" id="RHEA-COMP:20101"/>
        <dbReference type="ChEBI" id="CHEBI:15378"/>
        <dbReference type="ChEBI" id="CHEBI:30616"/>
        <dbReference type="ChEBI" id="CHEBI:46858"/>
        <dbReference type="ChEBI" id="CHEBI:61978"/>
        <dbReference type="ChEBI" id="CHEBI:456216"/>
        <dbReference type="EC" id="2.7.10.1"/>
    </reaction>
</comment>
<dbReference type="InterPro" id="IPR001245">
    <property type="entry name" value="Ser-Thr/Tyr_kinase_cat_dom"/>
</dbReference>
<evidence type="ECO:0000256" key="7">
    <source>
        <dbReference type="ARBA" id="ARBA00051243"/>
    </source>
</evidence>
<dbReference type="WBParaSite" id="SVE_0686100.1">
    <property type="protein sequence ID" value="SVE_0686100.1"/>
    <property type="gene ID" value="SVE_0686100"/>
</dbReference>
<feature type="transmembrane region" description="Helical" evidence="8">
    <location>
        <begin position="113"/>
        <end position="135"/>
    </location>
</feature>
<protein>
    <recommendedName>
        <fullName evidence="1">receptor protein-tyrosine kinase</fullName>
        <ecNumber evidence="1">2.7.10.1</ecNumber>
    </recommendedName>
</protein>
<dbReference type="SUPFAM" id="SSF56112">
    <property type="entry name" value="Protein kinase-like (PK-like)"/>
    <property type="match status" value="1"/>
</dbReference>
<reference evidence="10" key="1">
    <citation type="submission" date="2014-07" db="EMBL/GenBank/DDBJ databases">
        <authorList>
            <person name="Martin A.A"/>
            <person name="De Silva N."/>
        </authorList>
    </citation>
    <scope>NUCLEOTIDE SEQUENCE</scope>
</reference>
<dbReference type="AlphaFoldDB" id="A0A0K0FDD9"/>
<dbReference type="Gene3D" id="1.10.510.10">
    <property type="entry name" value="Transferase(Phosphotransferase) domain 1"/>
    <property type="match status" value="1"/>
</dbReference>
<evidence type="ECO:0000256" key="2">
    <source>
        <dbReference type="ARBA" id="ARBA00022679"/>
    </source>
</evidence>
<evidence type="ECO:0000256" key="3">
    <source>
        <dbReference type="ARBA" id="ARBA00022741"/>
    </source>
</evidence>
<dbReference type="Proteomes" id="UP000035680">
    <property type="component" value="Unassembled WGS sequence"/>
</dbReference>